<evidence type="ECO:0000256" key="2">
    <source>
        <dbReference type="SAM" id="SignalP"/>
    </source>
</evidence>
<feature type="signal peptide" evidence="2">
    <location>
        <begin position="1"/>
        <end position="38"/>
    </location>
</feature>
<keyword evidence="2" id="KW-0732">Signal</keyword>
<feature type="region of interest" description="Disordered" evidence="1">
    <location>
        <begin position="37"/>
        <end position="94"/>
    </location>
</feature>
<dbReference type="RefSeq" id="WP_406854544.1">
    <property type="nucleotide sequence ID" value="NZ_CP157484.1"/>
</dbReference>
<gene>
    <name evidence="3" type="ORF">ABEG18_18605</name>
</gene>
<dbReference type="EMBL" id="CP157484">
    <property type="protein sequence ID" value="XBO37717.1"/>
    <property type="molecule type" value="Genomic_DNA"/>
</dbReference>
<organism evidence="3">
    <name type="scientific">Alsobacter sp. KACC 23698</name>
    <dbReference type="NCBI Taxonomy" id="3149229"/>
    <lineage>
        <taxon>Bacteria</taxon>
        <taxon>Pseudomonadati</taxon>
        <taxon>Pseudomonadota</taxon>
        <taxon>Alphaproteobacteria</taxon>
        <taxon>Hyphomicrobiales</taxon>
        <taxon>Alsobacteraceae</taxon>
        <taxon>Alsobacter</taxon>
    </lineage>
</organism>
<proteinExistence type="predicted"/>
<reference evidence="3" key="1">
    <citation type="submission" date="2024-05" db="EMBL/GenBank/DDBJ databases">
        <authorList>
            <person name="Kim S."/>
            <person name="Heo J."/>
            <person name="Choi H."/>
            <person name="Choi Y."/>
            <person name="Kwon S.-W."/>
            <person name="Kim Y."/>
        </authorList>
    </citation>
    <scope>NUCLEOTIDE SEQUENCE</scope>
    <source>
        <strain evidence="3">KACC 23698</strain>
    </source>
</reference>
<protein>
    <submittedName>
        <fullName evidence="3">Uncharacterized protein</fullName>
    </submittedName>
</protein>
<accession>A0AAU7JBE6</accession>
<name>A0AAU7JBE6_9HYPH</name>
<evidence type="ECO:0000313" key="3">
    <source>
        <dbReference type="EMBL" id="XBO37717.1"/>
    </source>
</evidence>
<evidence type="ECO:0000256" key="1">
    <source>
        <dbReference type="SAM" id="MobiDB-lite"/>
    </source>
</evidence>
<dbReference type="AlphaFoldDB" id="A0AAU7JBE6"/>
<sequence length="129" mass="12750">MNVLRPGPSTLSSAARRSIGLALVACGVCAAAVGGALAQGQDSSTSTQAPHANAHPPPLLSTDSVTSVPSGKPLPGSEFPAAMRPRPASSLAPAGPVAIPTVQLACDAIQDDAARARCGALKEPKAPPR</sequence>
<feature type="chain" id="PRO_5043975078" evidence="2">
    <location>
        <begin position="39"/>
        <end position="129"/>
    </location>
</feature>